<feature type="domain" description="Heterokaryon incompatibility" evidence="1">
    <location>
        <begin position="124"/>
        <end position="276"/>
    </location>
</feature>
<dbReference type="EMBL" id="SKBN01000132">
    <property type="protein sequence ID" value="TGJ82346.1"/>
    <property type="molecule type" value="Genomic_DNA"/>
</dbReference>
<reference evidence="2 3" key="1">
    <citation type="submission" date="2019-03" db="EMBL/GenBank/DDBJ databases">
        <title>Draft genome sequence of Xylaria hypoxylon DSM 108379, a ubiquitous saprotrophic-parasitic fungi on hardwood.</title>
        <authorList>
            <person name="Buettner E."/>
            <person name="Leonhardt S."/>
            <person name="Gebauer A.M."/>
            <person name="Liers C."/>
            <person name="Hofrichter M."/>
            <person name="Kellner H."/>
        </authorList>
    </citation>
    <scope>NUCLEOTIDE SEQUENCE [LARGE SCALE GENOMIC DNA]</scope>
    <source>
        <strain evidence="2 3">DSM 108379</strain>
    </source>
</reference>
<dbReference type="Proteomes" id="UP000297716">
    <property type="component" value="Unassembled WGS sequence"/>
</dbReference>
<dbReference type="InterPro" id="IPR010730">
    <property type="entry name" value="HET"/>
</dbReference>
<protein>
    <recommendedName>
        <fullName evidence="1">Heterokaryon incompatibility domain-containing protein</fullName>
    </recommendedName>
</protein>
<dbReference type="PANTHER" id="PTHR33112">
    <property type="entry name" value="DOMAIN PROTEIN, PUTATIVE-RELATED"/>
    <property type="match status" value="1"/>
</dbReference>
<sequence>MPTSDLAKTVFWRSEWPKDSDDCLNCYVNIGSTIQSDIHITLLENSLAPNQDKFRYGRLVKPDCIDFQTIKNWWSNCRQYHGQGCLRTPSHVVLPPLSAEVRTAFRVIDVKEKTVIPASPDSDYVALSYVWGKPKPERTFRQAFLDPLPANLSQAQILTLNMEEIPRTIRDAIDVVEKLGEHYLWVDALCIFQDDVSQKIQMIGIMDRIYRQAILTIIAAGGDNSDSGLGGLQPRSRNVEQVVGTICDQRIIKLSTRVGTLLNASSWSSRAWTYQEEHFSKFKLIFVGDRVFYQCPSAVGWSEDVTEYVHTDRKPKIKSNINYASEWPFDAVSNYITHVEQYTTRQLSFPDDILNAFTGIIQEYSQTHHTEFCWGLPKRDFTSALLWRDNWHGLRAYKPHLLKSDKPGLQRRHPSSDATPKLPSWSWAGWEGHVHLPFLSTPGYAPLDINWEWESTESPIAHEALLNDGVITFTAELAELEPHSMDVDHGALRTDDGSLWTQGKNAFVLLASFSRPMRYIEGAENVESRTCVVMMLQPREKDRFHRKGLMVCADSQWNAAKPETHVVHLA</sequence>
<evidence type="ECO:0000313" key="3">
    <source>
        <dbReference type="Proteomes" id="UP000297716"/>
    </source>
</evidence>
<name>A0A4Z0YY65_9PEZI</name>
<evidence type="ECO:0000313" key="2">
    <source>
        <dbReference type="EMBL" id="TGJ82346.1"/>
    </source>
</evidence>
<dbReference type="PANTHER" id="PTHR33112:SF12">
    <property type="entry name" value="HETEROKARYON INCOMPATIBILITY DOMAIN-CONTAINING PROTEIN"/>
    <property type="match status" value="1"/>
</dbReference>
<dbReference type="AlphaFoldDB" id="A0A4Z0YY65"/>
<proteinExistence type="predicted"/>
<gene>
    <name evidence="2" type="ORF">E0Z10_g6401</name>
</gene>
<keyword evidence="3" id="KW-1185">Reference proteome</keyword>
<dbReference type="Pfam" id="PF06985">
    <property type="entry name" value="HET"/>
    <property type="match status" value="1"/>
</dbReference>
<dbReference type="STRING" id="37992.A0A4Z0YY65"/>
<comment type="caution">
    <text evidence="2">The sequence shown here is derived from an EMBL/GenBank/DDBJ whole genome shotgun (WGS) entry which is preliminary data.</text>
</comment>
<dbReference type="OrthoDB" id="5135333at2759"/>
<organism evidence="2 3">
    <name type="scientific">Xylaria hypoxylon</name>
    <dbReference type="NCBI Taxonomy" id="37992"/>
    <lineage>
        <taxon>Eukaryota</taxon>
        <taxon>Fungi</taxon>
        <taxon>Dikarya</taxon>
        <taxon>Ascomycota</taxon>
        <taxon>Pezizomycotina</taxon>
        <taxon>Sordariomycetes</taxon>
        <taxon>Xylariomycetidae</taxon>
        <taxon>Xylariales</taxon>
        <taxon>Xylariaceae</taxon>
        <taxon>Xylaria</taxon>
    </lineage>
</organism>
<evidence type="ECO:0000259" key="1">
    <source>
        <dbReference type="Pfam" id="PF06985"/>
    </source>
</evidence>
<accession>A0A4Z0YY65</accession>